<evidence type="ECO:0000256" key="3">
    <source>
        <dbReference type="ARBA" id="ARBA00022475"/>
    </source>
</evidence>
<dbReference type="GO" id="GO:0012505">
    <property type="term" value="C:endomembrane system"/>
    <property type="evidence" value="ECO:0007669"/>
    <property type="project" value="UniProtKB-SubCell"/>
</dbReference>
<dbReference type="AlphaFoldDB" id="A0A0P5CM91"/>
<dbReference type="SUPFAM" id="SSF47954">
    <property type="entry name" value="Cyclin-like"/>
    <property type="match status" value="1"/>
</dbReference>
<dbReference type="InterPro" id="IPR004944">
    <property type="entry name" value="CDK5_activator"/>
</dbReference>
<proteinExistence type="inferred from homology"/>
<evidence type="ECO:0000256" key="6">
    <source>
        <dbReference type="ARBA" id="ARBA00023288"/>
    </source>
</evidence>
<protein>
    <submittedName>
        <fullName evidence="8">Cdk5 activator protein</fullName>
    </submittedName>
    <submittedName>
        <fullName evidence="9">Cyclin dependent kinase 5 activator-like protein</fullName>
    </submittedName>
</protein>
<reference evidence="8" key="1">
    <citation type="submission" date="2015-10" db="EMBL/GenBank/DDBJ databases">
        <title>EvidentialGene: Evidence-directed Construction of Complete mRNA Transcriptomes without Genomes.</title>
        <authorList>
            <person name="Gilbert D.G."/>
        </authorList>
    </citation>
    <scope>NUCLEOTIDE SEQUENCE</scope>
</reference>
<evidence type="ECO:0000313" key="10">
    <source>
        <dbReference type="Proteomes" id="UP000076858"/>
    </source>
</evidence>
<name>A0A0P5CM91_9CRUS</name>
<dbReference type="GO" id="GO:0005737">
    <property type="term" value="C:cytoplasm"/>
    <property type="evidence" value="ECO:0007669"/>
    <property type="project" value="TreeGrafter"/>
</dbReference>
<dbReference type="GO" id="GO:0016301">
    <property type="term" value="F:kinase activity"/>
    <property type="evidence" value="ECO:0007669"/>
    <property type="project" value="UniProtKB-KW"/>
</dbReference>
<dbReference type="Pfam" id="PF03261">
    <property type="entry name" value="CDK5_activator"/>
    <property type="match status" value="1"/>
</dbReference>
<dbReference type="EMBL" id="GDIQ01067865">
    <property type="protein sequence ID" value="JAN26872.1"/>
    <property type="molecule type" value="Transcribed_RNA"/>
</dbReference>
<accession>A0A0P5CM91</accession>
<dbReference type="GO" id="GO:0007411">
    <property type="term" value="P:axon guidance"/>
    <property type="evidence" value="ECO:0007669"/>
    <property type="project" value="TreeGrafter"/>
</dbReference>
<evidence type="ECO:0000313" key="9">
    <source>
        <dbReference type="EMBL" id="KZS10542.1"/>
    </source>
</evidence>
<keyword evidence="9" id="KW-0808">Transferase</keyword>
<dbReference type="PANTHER" id="PTHR23401:SF0">
    <property type="entry name" value="CYCLIN-DEPENDENT KINASE 5 ACTIVATOR"/>
    <property type="match status" value="1"/>
</dbReference>
<dbReference type="EMBL" id="LRGB01001776">
    <property type="protein sequence ID" value="KZS10542.1"/>
    <property type="molecule type" value="Genomic_DNA"/>
</dbReference>
<dbReference type="GO" id="GO:0019901">
    <property type="term" value="F:protein kinase binding"/>
    <property type="evidence" value="ECO:0007669"/>
    <property type="project" value="TreeGrafter"/>
</dbReference>
<evidence type="ECO:0000256" key="2">
    <source>
        <dbReference type="ARBA" id="ARBA00010175"/>
    </source>
</evidence>
<comment type="similarity">
    <text evidence="2">Belongs to the cyclin-dependent kinase 5 activator family.</text>
</comment>
<dbReference type="STRING" id="35525.A0A0P5CM91"/>
<evidence type="ECO:0000256" key="7">
    <source>
        <dbReference type="ARBA" id="ARBA00046278"/>
    </source>
</evidence>
<keyword evidence="6" id="KW-0449">Lipoprotein</keyword>
<keyword evidence="10" id="KW-1185">Reference proteome</keyword>
<keyword evidence="5" id="KW-0472">Membrane</keyword>
<dbReference type="Gene3D" id="1.10.472.10">
    <property type="entry name" value="Cyclin-like"/>
    <property type="match status" value="1"/>
</dbReference>
<dbReference type="OrthoDB" id="7676799at2759"/>
<dbReference type="GO" id="GO:0016533">
    <property type="term" value="C:protein kinase 5 complex"/>
    <property type="evidence" value="ECO:0007669"/>
    <property type="project" value="InterPro"/>
</dbReference>
<dbReference type="Proteomes" id="UP000076858">
    <property type="component" value="Unassembled WGS sequence"/>
</dbReference>
<evidence type="ECO:0000256" key="5">
    <source>
        <dbReference type="ARBA" id="ARBA00023136"/>
    </source>
</evidence>
<sequence>MGMVMSLNARDVRSNITSDTQNHRHCCKDAILHSTTSQTDEPNNKSHVGIFRNENDVRDSQLERNFRKSSTFINSLSWKRLSNPATQKKKMEIHNATISNRVSVLRTPLDNVHPVLDNNKNIQKARYTLRANDYFEPTFQTKTTVRPPLMLSVTPFDSKSVSTGSRKIEKHFLMEDKREPKIQQVADTNKNNNNRTVVLNKPVNKAKKTVVQASTSELLRCFGVFLYRRCRRLKDFQAADAVMWLRMVDRSLLLQGWQDIGFINPSNVVFVYLIVRTIVTENVESEQELQSIVLTCLYLSYSYMGNEISYPLKPFLVDSDRSRFWNRCLSIIDRLSNDMLRLNSEPAFFTEIFSELKSYGTSSFHS</sequence>
<organism evidence="9 10">
    <name type="scientific">Daphnia magna</name>
    <dbReference type="NCBI Taxonomy" id="35525"/>
    <lineage>
        <taxon>Eukaryota</taxon>
        <taxon>Metazoa</taxon>
        <taxon>Ecdysozoa</taxon>
        <taxon>Arthropoda</taxon>
        <taxon>Crustacea</taxon>
        <taxon>Branchiopoda</taxon>
        <taxon>Diplostraca</taxon>
        <taxon>Cladocera</taxon>
        <taxon>Anomopoda</taxon>
        <taxon>Daphniidae</taxon>
        <taxon>Daphnia</taxon>
    </lineage>
</organism>
<keyword evidence="3" id="KW-1003">Cell membrane</keyword>
<gene>
    <name evidence="9" type="ORF">APZ42_024973</name>
</gene>
<dbReference type="FunFam" id="1.10.472.10:FF:000025">
    <property type="entry name" value="Cyclin-dependent kinase 5 activator"/>
    <property type="match status" value="1"/>
</dbReference>
<comment type="subcellular location">
    <subcellularLocation>
        <location evidence="1">Cell membrane</location>
        <topology evidence="1">Lipid-anchor</topology>
    </subcellularLocation>
    <subcellularLocation>
        <location evidence="7">Endomembrane system</location>
        <topology evidence="7">Lipid-anchor</topology>
        <orientation evidence="7">Cytoplasmic side</orientation>
    </subcellularLocation>
</comment>
<evidence type="ECO:0000313" key="8">
    <source>
        <dbReference type="EMBL" id="JAN26872.1"/>
    </source>
</evidence>
<evidence type="ECO:0000256" key="4">
    <source>
        <dbReference type="ARBA" id="ARBA00022553"/>
    </source>
</evidence>
<dbReference type="PANTHER" id="PTHR23401">
    <property type="entry name" value="CYCLIN DEPENDANT KINASE-5 ACTIVATOR"/>
    <property type="match status" value="1"/>
</dbReference>
<reference evidence="9 10" key="2">
    <citation type="submission" date="2016-03" db="EMBL/GenBank/DDBJ databases">
        <title>EvidentialGene: Evidence-directed Construction of Genes on Genomes.</title>
        <authorList>
            <person name="Gilbert D.G."/>
            <person name="Choi J.-H."/>
            <person name="Mockaitis K."/>
            <person name="Colbourne J."/>
            <person name="Pfrender M."/>
        </authorList>
    </citation>
    <scope>NUCLEOTIDE SEQUENCE [LARGE SCALE GENOMIC DNA]</scope>
    <source>
        <strain evidence="9 10">Xinb3</strain>
        <tissue evidence="9">Complete organism</tissue>
    </source>
</reference>
<keyword evidence="4" id="KW-0597">Phosphoprotein</keyword>
<keyword evidence="9" id="KW-0418">Kinase</keyword>
<dbReference type="GO" id="GO:0030426">
    <property type="term" value="C:growth cone"/>
    <property type="evidence" value="ECO:0007669"/>
    <property type="project" value="TreeGrafter"/>
</dbReference>
<dbReference type="InterPro" id="IPR036915">
    <property type="entry name" value="Cyclin-like_sf"/>
</dbReference>
<dbReference type="GO" id="GO:0005886">
    <property type="term" value="C:plasma membrane"/>
    <property type="evidence" value="ECO:0007669"/>
    <property type="project" value="UniProtKB-SubCell"/>
</dbReference>
<evidence type="ECO:0000256" key="1">
    <source>
        <dbReference type="ARBA" id="ARBA00004193"/>
    </source>
</evidence>
<dbReference type="GO" id="GO:0061575">
    <property type="term" value="F:cyclin-dependent protein serine/threonine kinase activator activity"/>
    <property type="evidence" value="ECO:0007669"/>
    <property type="project" value="InterPro"/>
</dbReference>